<gene>
    <name evidence="6" type="ORF">KUDE01_014536</name>
</gene>
<dbReference type="GO" id="GO:0004305">
    <property type="term" value="F:ethanolamine kinase activity"/>
    <property type="evidence" value="ECO:0007669"/>
    <property type="project" value="UniProtKB-EC"/>
</dbReference>
<keyword evidence="1" id="KW-0594">Phospholipid biosynthesis</keyword>
<dbReference type="GO" id="GO:0005737">
    <property type="term" value="C:cytoplasm"/>
    <property type="evidence" value="ECO:0007669"/>
    <property type="project" value="TreeGrafter"/>
</dbReference>
<sequence>MRTDQLPDPAISAEIATKVACFHEMSMPFNKEPSWLFGTIDKYMDQVMKLNFVREAHVKKYKKLMKLDLPAELENLRDSRRCERPVKCSQGDRSKATDLELASAIDLVYSVVDTLNEKRNVETWNAIWECASDQCASVGIEMQRPQPRRKAQPRHVQGFVVNSQTGSRERLETSDDYRNHCFFPVIDRLVSELNRRFSSESCHILSGATALNPKHKTFMDKDSLLPMAKHYGVMEENISAELHQAKRLIERKKQSGAVVNTTHDVLVLLRPYKDAFVDLYKLVCISMTLPVKSAACERSFSCLRRLKTYLRNRSGDARTSNLGLLAISSRKTKELDVNAVIDRFAANHNNRRIVLLALLAETKSPVVFCHNDVTEGNILILEDKDPNTTDRLMLIDFEYSSYNYRGFDFGNHFCEWMYDYTYNQWPFYKATQENYPTREQQVSSNQG</sequence>
<dbReference type="GO" id="GO:0006646">
    <property type="term" value="P:phosphatidylethanolamine biosynthetic process"/>
    <property type="evidence" value="ECO:0007669"/>
    <property type="project" value="TreeGrafter"/>
</dbReference>
<evidence type="ECO:0000313" key="6">
    <source>
        <dbReference type="EMBL" id="KAK1889861.1"/>
    </source>
</evidence>
<keyword evidence="2" id="KW-1208">Phospholipid metabolism</keyword>
<evidence type="ECO:0000256" key="4">
    <source>
        <dbReference type="ARBA" id="ARBA00038211"/>
    </source>
</evidence>
<dbReference type="EMBL" id="JASDAP010000016">
    <property type="protein sequence ID" value="KAK1889861.1"/>
    <property type="molecule type" value="Genomic_DNA"/>
</dbReference>
<name>A0AAD9BW52_DISEL</name>
<dbReference type="GO" id="GO:0004103">
    <property type="term" value="F:choline kinase activity"/>
    <property type="evidence" value="ECO:0007669"/>
    <property type="project" value="TreeGrafter"/>
</dbReference>
<evidence type="ECO:0000256" key="1">
    <source>
        <dbReference type="ARBA" id="ARBA00023209"/>
    </source>
</evidence>
<keyword evidence="6" id="KW-0418">Kinase</keyword>
<comment type="pathway">
    <text evidence="3">Phospholipid metabolism; phosphatidylethanolamine biosynthesis; phosphatidylethanolamine from ethanolamine: step 1/3.</text>
</comment>
<protein>
    <recommendedName>
        <fullName evidence="5">ethanolamine kinase</fullName>
        <ecNumber evidence="5">2.7.1.82</ecNumber>
    </recommendedName>
</protein>
<dbReference type="Pfam" id="PF01633">
    <property type="entry name" value="Choline_kinase"/>
    <property type="match status" value="2"/>
</dbReference>
<dbReference type="SUPFAM" id="SSF53098">
    <property type="entry name" value="Ribonuclease H-like"/>
    <property type="match status" value="1"/>
</dbReference>
<dbReference type="PANTHER" id="PTHR22603:SF101">
    <property type="entry name" value="CHOLINE KINASE BETA"/>
    <property type="match status" value="1"/>
</dbReference>
<dbReference type="GO" id="GO:0046983">
    <property type="term" value="F:protein dimerization activity"/>
    <property type="evidence" value="ECO:0007669"/>
    <property type="project" value="InterPro"/>
</dbReference>
<proteinExistence type="inferred from homology"/>
<dbReference type="InterPro" id="IPR012337">
    <property type="entry name" value="RNaseH-like_sf"/>
</dbReference>
<evidence type="ECO:0000256" key="5">
    <source>
        <dbReference type="ARBA" id="ARBA00038874"/>
    </source>
</evidence>
<evidence type="ECO:0000256" key="2">
    <source>
        <dbReference type="ARBA" id="ARBA00023264"/>
    </source>
</evidence>
<dbReference type="EC" id="2.7.1.82" evidence="5"/>
<dbReference type="AlphaFoldDB" id="A0AAD9BW52"/>
<dbReference type="SUPFAM" id="SSF56112">
    <property type="entry name" value="Protein kinase-like (PK-like)"/>
    <property type="match status" value="2"/>
</dbReference>
<accession>A0AAD9BW52</accession>
<comment type="similarity">
    <text evidence="4">Belongs to the choline/ethanolamine kinase family.</text>
</comment>
<keyword evidence="6" id="KW-0808">Transferase</keyword>
<dbReference type="Gene3D" id="3.90.1200.10">
    <property type="match status" value="2"/>
</dbReference>
<organism evidence="6 7">
    <name type="scientific">Dissostichus eleginoides</name>
    <name type="common">Patagonian toothfish</name>
    <name type="synonym">Dissostichus amissus</name>
    <dbReference type="NCBI Taxonomy" id="100907"/>
    <lineage>
        <taxon>Eukaryota</taxon>
        <taxon>Metazoa</taxon>
        <taxon>Chordata</taxon>
        <taxon>Craniata</taxon>
        <taxon>Vertebrata</taxon>
        <taxon>Euteleostomi</taxon>
        <taxon>Actinopterygii</taxon>
        <taxon>Neopterygii</taxon>
        <taxon>Teleostei</taxon>
        <taxon>Neoteleostei</taxon>
        <taxon>Acanthomorphata</taxon>
        <taxon>Eupercaria</taxon>
        <taxon>Perciformes</taxon>
        <taxon>Notothenioidei</taxon>
        <taxon>Nototheniidae</taxon>
        <taxon>Dissostichus</taxon>
    </lineage>
</organism>
<dbReference type="PANTHER" id="PTHR22603">
    <property type="entry name" value="CHOLINE/ETHANOALAMINE KINASE"/>
    <property type="match status" value="1"/>
</dbReference>
<evidence type="ECO:0000256" key="3">
    <source>
        <dbReference type="ARBA" id="ARBA00037883"/>
    </source>
</evidence>
<evidence type="ECO:0000313" key="7">
    <source>
        <dbReference type="Proteomes" id="UP001228049"/>
    </source>
</evidence>
<comment type="caution">
    <text evidence="6">The sequence shown here is derived from an EMBL/GenBank/DDBJ whole genome shotgun (WGS) entry which is preliminary data.</text>
</comment>
<dbReference type="InterPro" id="IPR011009">
    <property type="entry name" value="Kinase-like_dom_sf"/>
</dbReference>
<dbReference type="Proteomes" id="UP001228049">
    <property type="component" value="Unassembled WGS sequence"/>
</dbReference>
<reference evidence="6" key="1">
    <citation type="submission" date="2023-04" db="EMBL/GenBank/DDBJ databases">
        <title>Chromosome-level genome of Chaenocephalus aceratus.</title>
        <authorList>
            <person name="Park H."/>
        </authorList>
    </citation>
    <scope>NUCLEOTIDE SEQUENCE</scope>
    <source>
        <strain evidence="6">DE</strain>
        <tissue evidence="6">Muscle</tissue>
    </source>
</reference>
<keyword evidence="7" id="KW-1185">Reference proteome</keyword>
<keyword evidence="1" id="KW-0444">Lipid biosynthesis</keyword>
<keyword evidence="1" id="KW-0443">Lipid metabolism</keyword>